<dbReference type="AlphaFoldDB" id="A0A9P6RQV4"/>
<organism evidence="7 8">
    <name type="scientific">Linnemannia gamsii</name>
    <dbReference type="NCBI Taxonomy" id="64522"/>
    <lineage>
        <taxon>Eukaryota</taxon>
        <taxon>Fungi</taxon>
        <taxon>Fungi incertae sedis</taxon>
        <taxon>Mucoromycota</taxon>
        <taxon>Mortierellomycotina</taxon>
        <taxon>Mortierellomycetes</taxon>
        <taxon>Mortierellales</taxon>
        <taxon>Mortierellaceae</taxon>
        <taxon>Linnemannia</taxon>
    </lineage>
</organism>
<feature type="region of interest" description="Disordered" evidence="5">
    <location>
        <begin position="370"/>
        <end position="430"/>
    </location>
</feature>
<feature type="compositionally biased region" description="Basic and acidic residues" evidence="5">
    <location>
        <begin position="420"/>
        <end position="430"/>
    </location>
</feature>
<protein>
    <recommendedName>
        <fullName evidence="9">DUF1751-domain-containing protein</fullName>
    </recommendedName>
</protein>
<feature type="transmembrane region" description="Helical" evidence="6">
    <location>
        <begin position="68"/>
        <end position="86"/>
    </location>
</feature>
<feature type="transmembrane region" description="Helical" evidence="6">
    <location>
        <begin position="127"/>
        <end position="149"/>
    </location>
</feature>
<name>A0A9P6RQV4_9FUNG</name>
<feature type="transmembrane region" description="Helical" evidence="6">
    <location>
        <begin position="98"/>
        <end position="115"/>
    </location>
</feature>
<accession>A0A9P6RQV4</accession>
<dbReference type="GO" id="GO:0016020">
    <property type="term" value="C:membrane"/>
    <property type="evidence" value="ECO:0007669"/>
    <property type="project" value="UniProtKB-SubCell"/>
</dbReference>
<keyword evidence="2 6" id="KW-0812">Transmembrane</keyword>
<dbReference type="PANTHER" id="PTHR13377">
    <property type="entry name" value="PLACENTAL PROTEIN 6"/>
    <property type="match status" value="1"/>
</dbReference>
<comment type="caution">
    <text evidence="7">The sequence shown here is derived from an EMBL/GenBank/DDBJ whole genome shotgun (WGS) entry which is preliminary data.</text>
</comment>
<dbReference type="SMART" id="SM01160">
    <property type="entry name" value="DUF1751"/>
    <property type="match status" value="1"/>
</dbReference>
<dbReference type="PANTHER" id="PTHR13377:SF3">
    <property type="entry name" value="TRANSMEMBRANE PROTEIN 115"/>
    <property type="match status" value="1"/>
</dbReference>
<feature type="transmembrane region" description="Helical" evidence="6">
    <location>
        <begin position="199"/>
        <end position="226"/>
    </location>
</feature>
<evidence type="ECO:0000256" key="6">
    <source>
        <dbReference type="SAM" id="Phobius"/>
    </source>
</evidence>
<evidence type="ECO:0000256" key="1">
    <source>
        <dbReference type="ARBA" id="ARBA00004141"/>
    </source>
</evidence>
<dbReference type="GO" id="GO:0006890">
    <property type="term" value="P:retrograde vesicle-mediated transport, Golgi to endoplasmic reticulum"/>
    <property type="evidence" value="ECO:0007669"/>
    <property type="project" value="InterPro"/>
</dbReference>
<dbReference type="Pfam" id="PF08551">
    <property type="entry name" value="DUF1751"/>
    <property type="match status" value="1"/>
</dbReference>
<evidence type="ECO:0000313" key="8">
    <source>
        <dbReference type="Proteomes" id="UP000823405"/>
    </source>
</evidence>
<dbReference type="InterPro" id="IPR013861">
    <property type="entry name" value="TMEM115/Pdh1/Rbl19"/>
</dbReference>
<dbReference type="Proteomes" id="UP000823405">
    <property type="component" value="Unassembled WGS sequence"/>
</dbReference>
<feature type="transmembrane region" description="Helical" evidence="6">
    <location>
        <begin position="161"/>
        <end position="179"/>
    </location>
</feature>
<gene>
    <name evidence="7" type="ORF">BGZ97_012875</name>
</gene>
<dbReference type="OrthoDB" id="73612at2759"/>
<dbReference type="EMBL" id="JAAAIN010000009">
    <property type="protein sequence ID" value="KAG0323157.1"/>
    <property type="molecule type" value="Genomic_DNA"/>
</dbReference>
<dbReference type="FunFam" id="1.20.1540.10:FF:000004">
    <property type="entry name" value="Transmembrane protein 115"/>
    <property type="match status" value="1"/>
</dbReference>
<keyword evidence="8" id="KW-1185">Reference proteome</keyword>
<dbReference type="GO" id="GO:0005794">
    <property type="term" value="C:Golgi apparatus"/>
    <property type="evidence" value="ECO:0007669"/>
    <property type="project" value="TreeGrafter"/>
</dbReference>
<dbReference type="SUPFAM" id="SSF144091">
    <property type="entry name" value="Rhomboid-like"/>
    <property type="match status" value="1"/>
</dbReference>
<dbReference type="Gene3D" id="1.20.1540.10">
    <property type="entry name" value="Rhomboid-like"/>
    <property type="match status" value="1"/>
</dbReference>
<reference evidence="7" key="1">
    <citation type="journal article" date="2020" name="Fungal Divers.">
        <title>Resolving the Mortierellaceae phylogeny through synthesis of multi-gene phylogenetics and phylogenomics.</title>
        <authorList>
            <person name="Vandepol N."/>
            <person name="Liber J."/>
            <person name="Desiro A."/>
            <person name="Na H."/>
            <person name="Kennedy M."/>
            <person name="Barry K."/>
            <person name="Grigoriev I.V."/>
            <person name="Miller A.N."/>
            <person name="O'Donnell K."/>
            <person name="Stajich J.E."/>
            <person name="Bonito G."/>
        </authorList>
    </citation>
    <scope>NUCLEOTIDE SEQUENCE</scope>
    <source>
        <strain evidence="7">NVP60</strain>
    </source>
</reference>
<evidence type="ECO:0000256" key="5">
    <source>
        <dbReference type="SAM" id="MobiDB-lite"/>
    </source>
</evidence>
<keyword evidence="3 6" id="KW-1133">Transmembrane helix</keyword>
<evidence type="ECO:0000256" key="2">
    <source>
        <dbReference type="ARBA" id="ARBA00022692"/>
    </source>
</evidence>
<feature type="compositionally biased region" description="Low complexity" evidence="5">
    <location>
        <begin position="402"/>
        <end position="419"/>
    </location>
</feature>
<evidence type="ECO:0000256" key="4">
    <source>
        <dbReference type="ARBA" id="ARBA00023136"/>
    </source>
</evidence>
<sequence length="430" mass="46936">MPSAPPSWKATFSNVPPLTKSISTAMTIMTAFGLMVRIRDLLIQTHTGGDGDGSSDGDGGMLVPSSEANFLALVALVPVSAPFRFWTFATASFFERNIIMYAINTFILLGCGKYLERAWGSRELFKYLSITSVGTMLGIYFTCLFEYIVRSNDGLLYDTQAYGLTGVIAGFLIGFKQLVPEHLVTLWGVFSIRVKSLPLLFAIVMFLGAFVTHTQIELLMAIYGLFISWIYTRFLKVQDGIRGDRSETFSFASFFPEFIQPPVKAVSNFFFGILVRLHIFSPTGYGGSFQYDLENPQMAGMGHTFTRPGSLRAEAERRRALALKALDMRLHAASGGGLSALSSIGRSNTVAGRDGASGNNVPRVSLLSLSAEPLPTGGSDSEDDDHEHEVLFESSMLDVNSKSEVVSSSSESSAQAQRSSEGDKDEKEKQ</sequence>
<evidence type="ECO:0008006" key="9">
    <source>
        <dbReference type="Google" id="ProtNLM"/>
    </source>
</evidence>
<comment type="subcellular location">
    <subcellularLocation>
        <location evidence="1">Membrane</location>
        <topology evidence="1">Multi-pass membrane protein</topology>
    </subcellularLocation>
</comment>
<evidence type="ECO:0000313" key="7">
    <source>
        <dbReference type="EMBL" id="KAG0323157.1"/>
    </source>
</evidence>
<dbReference type="InterPro" id="IPR035952">
    <property type="entry name" value="Rhomboid-like_sf"/>
</dbReference>
<keyword evidence="4 6" id="KW-0472">Membrane</keyword>
<evidence type="ECO:0000256" key="3">
    <source>
        <dbReference type="ARBA" id="ARBA00022989"/>
    </source>
</evidence>
<proteinExistence type="predicted"/>